<keyword evidence="3 5" id="KW-0547">Nucleotide-binding</keyword>
<dbReference type="OMA" id="QXETSAR"/>
<keyword evidence="4 5" id="KW-0342">GTP-binding</keyword>
<dbReference type="Gene3D" id="3.40.50.300">
    <property type="entry name" value="P-loop containing nucleotide triphosphate hydrolases"/>
    <property type="match status" value="2"/>
</dbReference>
<dbReference type="GO" id="GO:0003924">
    <property type="term" value="F:GTPase activity"/>
    <property type="evidence" value="ECO:0007669"/>
    <property type="project" value="InterPro"/>
</dbReference>
<protein>
    <submittedName>
        <fullName evidence="7">Myxovirus (influenza virus) resistance D</fullName>
    </submittedName>
</protein>
<dbReference type="PANTHER" id="PTHR11566:SF225">
    <property type="entry name" value="INTERFERON-INDUCED GTP-BINDING PROTEIN MX-RELATED"/>
    <property type="match status" value="1"/>
</dbReference>
<evidence type="ECO:0000256" key="4">
    <source>
        <dbReference type="ARBA" id="ARBA00023134"/>
    </source>
</evidence>
<dbReference type="Proteomes" id="UP000472262">
    <property type="component" value="Unassembled WGS sequence"/>
</dbReference>
<dbReference type="GO" id="GO:0008017">
    <property type="term" value="F:microtubule binding"/>
    <property type="evidence" value="ECO:0007669"/>
    <property type="project" value="TreeGrafter"/>
</dbReference>
<sequence length="490" mass="56470">GRKSMMQHNQKMRGEVHSHLEESIRPYIDLIDTLRSVGIHKDLALPTIVVIGDQSSGKSSVLEALSGVALPRGNGIVTRCPLELRLKKVPGVNWKAVLTYDKKKIEFSDPSLVEEHVAIKRLIMKYIKKHETINLVVVPCNTDIATTEALKMAQEVDPEGIRTVGNEADDLHNIKYFTKYLAEAAQMERDFFQNHDYFRCLLKEDNATIKSLAVKLTQDLVEHIKKSLPQLQEQIKNQLWSVKKALKDCEDGPPEDHEGAKEFLIKTLNGFNEEIKSLSSGEPMTEKNMFAQLRAEFKKWNDYLNSTKTSCEYIFTFKNENYRGMELPGFMNYRMFQKILLSGHCGDECFQNYHVLQNTTKDKINNIQLTQLEKAEQRISEQFKMENRIYTQDPIFLKILSEITNETFSEKALPIVVQRMADQLPLMITFYMLQETAQLLTIDTMKLLEKPDVHELLSEDSDVSKRRKDLRARLNRLTSATKAISIFFND</sequence>
<evidence type="ECO:0000313" key="7">
    <source>
        <dbReference type="Ensembl" id="ENSSGRP00000050776.1"/>
    </source>
</evidence>
<reference evidence="7" key="2">
    <citation type="submission" date="2025-09" db="UniProtKB">
        <authorList>
            <consortium name="Ensembl"/>
        </authorList>
    </citation>
    <scope>IDENTIFICATION</scope>
</reference>
<dbReference type="SMART" id="SM00053">
    <property type="entry name" value="DYNc"/>
    <property type="match status" value="1"/>
</dbReference>
<dbReference type="Gene3D" id="1.20.120.1240">
    <property type="entry name" value="Dynamin, middle domain"/>
    <property type="match status" value="2"/>
</dbReference>
<dbReference type="InterPro" id="IPR003130">
    <property type="entry name" value="GED"/>
</dbReference>
<dbReference type="Pfam" id="PF02212">
    <property type="entry name" value="GED"/>
    <property type="match status" value="1"/>
</dbReference>
<dbReference type="GO" id="GO:0051607">
    <property type="term" value="P:defense response to virus"/>
    <property type="evidence" value="ECO:0007669"/>
    <property type="project" value="TreeGrafter"/>
</dbReference>
<dbReference type="InterPro" id="IPR022812">
    <property type="entry name" value="Dynamin"/>
</dbReference>
<feature type="domain" description="GED" evidence="6">
    <location>
        <begin position="398"/>
        <end position="490"/>
    </location>
</feature>
<keyword evidence="8" id="KW-1185">Reference proteome</keyword>
<dbReference type="InterPro" id="IPR019762">
    <property type="entry name" value="Dynamin_GTPase_CS"/>
</dbReference>
<dbReference type="GO" id="GO:0005886">
    <property type="term" value="C:plasma membrane"/>
    <property type="evidence" value="ECO:0007669"/>
    <property type="project" value="TreeGrafter"/>
</dbReference>
<dbReference type="InterPro" id="IPR020850">
    <property type="entry name" value="GED_dom"/>
</dbReference>
<evidence type="ECO:0000256" key="5">
    <source>
        <dbReference type="RuleBase" id="RU003932"/>
    </source>
</evidence>
<evidence type="ECO:0000256" key="2">
    <source>
        <dbReference type="ARBA" id="ARBA00022490"/>
    </source>
</evidence>
<dbReference type="PROSITE" id="PS00410">
    <property type="entry name" value="G_DYNAMIN_1"/>
    <property type="match status" value="1"/>
</dbReference>
<dbReference type="GO" id="GO:0016185">
    <property type="term" value="P:synaptic vesicle budding from presynaptic endocytic zone membrane"/>
    <property type="evidence" value="ECO:0007669"/>
    <property type="project" value="TreeGrafter"/>
</dbReference>
<dbReference type="GO" id="GO:0005525">
    <property type="term" value="F:GTP binding"/>
    <property type="evidence" value="ECO:0007669"/>
    <property type="project" value="UniProtKB-KW"/>
</dbReference>
<dbReference type="InterPro" id="IPR027417">
    <property type="entry name" value="P-loop_NTPase"/>
</dbReference>
<dbReference type="PROSITE" id="PS51388">
    <property type="entry name" value="GED"/>
    <property type="match status" value="1"/>
</dbReference>
<dbReference type="AlphaFoldDB" id="A0A672NMC9"/>
<dbReference type="InterPro" id="IPR045063">
    <property type="entry name" value="Dynamin_N"/>
</dbReference>
<evidence type="ECO:0000256" key="3">
    <source>
        <dbReference type="ARBA" id="ARBA00022741"/>
    </source>
</evidence>
<evidence type="ECO:0000313" key="8">
    <source>
        <dbReference type="Proteomes" id="UP000472262"/>
    </source>
</evidence>
<dbReference type="PANTHER" id="PTHR11566">
    <property type="entry name" value="DYNAMIN"/>
    <property type="match status" value="1"/>
</dbReference>
<organism evidence="7 8">
    <name type="scientific">Sinocyclocheilus grahami</name>
    <name type="common">Dianchi golden-line fish</name>
    <name type="synonym">Barbus grahami</name>
    <dbReference type="NCBI Taxonomy" id="75366"/>
    <lineage>
        <taxon>Eukaryota</taxon>
        <taxon>Metazoa</taxon>
        <taxon>Chordata</taxon>
        <taxon>Craniata</taxon>
        <taxon>Vertebrata</taxon>
        <taxon>Euteleostomi</taxon>
        <taxon>Actinopterygii</taxon>
        <taxon>Neopterygii</taxon>
        <taxon>Teleostei</taxon>
        <taxon>Ostariophysi</taxon>
        <taxon>Cypriniformes</taxon>
        <taxon>Cyprinidae</taxon>
        <taxon>Cyprininae</taxon>
        <taxon>Sinocyclocheilus</taxon>
    </lineage>
</organism>
<dbReference type="PRINTS" id="PR00195">
    <property type="entry name" value="DYNAMIN"/>
</dbReference>
<comment type="subcellular location">
    <subcellularLocation>
        <location evidence="1">Cytoplasm</location>
    </subcellularLocation>
</comment>
<dbReference type="InParanoid" id="A0A672NMC9"/>
<dbReference type="Ensembl" id="ENSSGRT00000054242.1">
    <property type="protein sequence ID" value="ENSSGRP00000050776.1"/>
    <property type="gene ID" value="ENSSGRG00000026885.1"/>
</dbReference>
<reference evidence="7" key="1">
    <citation type="submission" date="2025-08" db="UniProtKB">
        <authorList>
            <consortium name="Ensembl"/>
        </authorList>
    </citation>
    <scope>IDENTIFICATION</scope>
</reference>
<dbReference type="InterPro" id="IPR000375">
    <property type="entry name" value="Dynamin_stalk"/>
</dbReference>
<evidence type="ECO:0000256" key="1">
    <source>
        <dbReference type="ARBA" id="ARBA00004496"/>
    </source>
</evidence>
<dbReference type="SUPFAM" id="SSF52540">
    <property type="entry name" value="P-loop containing nucleoside triphosphate hydrolases"/>
    <property type="match status" value="1"/>
</dbReference>
<comment type="similarity">
    <text evidence="5">Belongs to the TRAFAC class dynamin-like GTPase superfamily. Dynamin/Fzo/YdjA family.</text>
</comment>
<proteinExistence type="inferred from homology"/>
<dbReference type="CDD" id="cd08771">
    <property type="entry name" value="DLP_1"/>
    <property type="match status" value="1"/>
</dbReference>
<keyword evidence="2" id="KW-0963">Cytoplasm</keyword>
<dbReference type="GO" id="GO:0005874">
    <property type="term" value="C:microtubule"/>
    <property type="evidence" value="ECO:0007669"/>
    <property type="project" value="TreeGrafter"/>
</dbReference>
<dbReference type="GO" id="GO:0031623">
    <property type="term" value="P:receptor internalization"/>
    <property type="evidence" value="ECO:0007669"/>
    <property type="project" value="TreeGrafter"/>
</dbReference>
<dbReference type="InterPro" id="IPR001401">
    <property type="entry name" value="Dynamin_GTPase"/>
</dbReference>
<accession>A0A672NMC9</accession>
<evidence type="ECO:0000259" key="6">
    <source>
        <dbReference type="PROSITE" id="PS51388"/>
    </source>
</evidence>
<dbReference type="GO" id="GO:0098793">
    <property type="term" value="C:presynapse"/>
    <property type="evidence" value="ECO:0007669"/>
    <property type="project" value="GOC"/>
</dbReference>
<name>A0A672NMC9_SINGR</name>
<dbReference type="Pfam" id="PF01031">
    <property type="entry name" value="Dynamin_M"/>
    <property type="match status" value="2"/>
</dbReference>
<dbReference type="Pfam" id="PF00350">
    <property type="entry name" value="Dynamin_N"/>
    <property type="match status" value="2"/>
</dbReference>
<dbReference type="GO" id="GO:0005737">
    <property type="term" value="C:cytoplasm"/>
    <property type="evidence" value="ECO:0007669"/>
    <property type="project" value="UniProtKB-SubCell"/>
</dbReference>
<dbReference type="GO" id="GO:0005634">
    <property type="term" value="C:nucleus"/>
    <property type="evidence" value="ECO:0007669"/>
    <property type="project" value="TreeGrafter"/>
</dbReference>